<dbReference type="PANTHER" id="PTHR37981">
    <property type="entry name" value="LIPASE 2"/>
    <property type="match status" value="1"/>
</dbReference>
<dbReference type="PANTHER" id="PTHR37981:SF1">
    <property type="entry name" value="SGNH HYDROLASE-TYPE ESTERASE DOMAIN-CONTAINING PROTEIN"/>
    <property type="match status" value="1"/>
</dbReference>
<dbReference type="CDD" id="cd01823">
    <property type="entry name" value="SEST_like"/>
    <property type="match status" value="1"/>
</dbReference>
<evidence type="ECO:0000256" key="1">
    <source>
        <dbReference type="PIRSR" id="PIRSR637460-1"/>
    </source>
</evidence>
<dbReference type="InterPro" id="IPR037460">
    <property type="entry name" value="SEST-like"/>
</dbReference>
<evidence type="ECO:0000256" key="3">
    <source>
        <dbReference type="SAM" id="MobiDB-lite"/>
    </source>
</evidence>
<comment type="caution">
    <text evidence="6">The sequence shown here is derived from an EMBL/GenBank/DDBJ whole genome shotgun (WGS) entry which is preliminary data.</text>
</comment>
<dbReference type="RefSeq" id="WP_221508763.1">
    <property type="nucleotide sequence ID" value="NZ_BAAAWF010000037.1"/>
</dbReference>
<organism evidence="6 7">
    <name type="scientific">Streptomyces echinatus</name>
    <dbReference type="NCBI Taxonomy" id="67293"/>
    <lineage>
        <taxon>Bacteria</taxon>
        <taxon>Bacillati</taxon>
        <taxon>Actinomycetota</taxon>
        <taxon>Actinomycetes</taxon>
        <taxon>Kitasatosporales</taxon>
        <taxon>Streptomycetaceae</taxon>
        <taxon>Streptomyces</taxon>
    </lineage>
</organism>
<evidence type="ECO:0000259" key="5">
    <source>
        <dbReference type="Pfam" id="PF13472"/>
    </source>
</evidence>
<keyword evidence="7" id="KW-1185">Reference proteome</keyword>
<dbReference type="EMBL" id="JACHJK010000003">
    <property type="protein sequence ID" value="MBB5926500.1"/>
    <property type="molecule type" value="Genomic_DNA"/>
</dbReference>
<dbReference type="Proteomes" id="UP000585836">
    <property type="component" value="Unassembled WGS sequence"/>
</dbReference>
<sequence>MGSKKRAMAAGAAVVALAGTVGAGAGTSAGADGPRMRAPMLSMVSLGDSYSAGYTRLAGDPAEPDEAGKSGCEQTLGSYPYVLRDELAGRLGRVANVTCGGARTDDILGTPQKPTGHASLDRFGIPQPDPLTPFPLRAPQIDAVRPDTDVVTVGIGGNDYFSLLATLCLEADAADDDPGRCQDNLKDGQYAGLGLPADDPGLDGPRQALAGRYRTLLGELHARAPHARIYVVGYPTVIPRDTGTCAPNSQELFTLDREDLDWLRQILDGVNAVMASATASANEQGVPAQFVDTHHATVGKDACAPRDTKWVEGYSEKIGVIGAGGWGDPALIHPNYLYHRYVARQLAQRIRRDVAAPSVGGTDKSSRTAGREGERRKSKVGAVAVS</sequence>
<evidence type="ECO:0000256" key="4">
    <source>
        <dbReference type="SAM" id="SignalP"/>
    </source>
</evidence>
<dbReference type="Pfam" id="PF13472">
    <property type="entry name" value="Lipase_GDSL_2"/>
    <property type="match status" value="1"/>
</dbReference>
<feature type="signal peptide" evidence="4">
    <location>
        <begin position="1"/>
        <end position="23"/>
    </location>
</feature>
<feature type="active site" description="Nucleophile" evidence="1">
    <location>
        <position position="49"/>
    </location>
</feature>
<feature type="disulfide bond" evidence="2">
    <location>
        <begin position="245"/>
        <end position="303"/>
    </location>
</feature>
<feature type="disulfide bond" evidence="2">
    <location>
        <begin position="168"/>
        <end position="181"/>
    </location>
</feature>
<feature type="disulfide bond" evidence="2">
    <location>
        <begin position="72"/>
        <end position="99"/>
    </location>
</feature>
<keyword evidence="4" id="KW-0732">Signal</keyword>
<feature type="domain" description="SGNH hydrolase-type esterase" evidence="5">
    <location>
        <begin position="46"/>
        <end position="315"/>
    </location>
</feature>
<dbReference type="GO" id="GO:0016788">
    <property type="term" value="F:hydrolase activity, acting on ester bonds"/>
    <property type="evidence" value="ECO:0007669"/>
    <property type="project" value="InterPro"/>
</dbReference>
<feature type="chain" id="PRO_5038969608" description="SGNH hydrolase-type esterase domain-containing protein" evidence="4">
    <location>
        <begin position="24"/>
        <end position="386"/>
    </location>
</feature>
<reference evidence="6 7" key="1">
    <citation type="submission" date="2020-08" db="EMBL/GenBank/DDBJ databases">
        <title>Genomic Encyclopedia of Type Strains, Phase III (KMG-III): the genomes of soil and plant-associated and newly described type strains.</title>
        <authorList>
            <person name="Whitman W."/>
        </authorList>
    </citation>
    <scope>NUCLEOTIDE SEQUENCE [LARGE SCALE GENOMIC DNA]</scope>
    <source>
        <strain evidence="6 7">CECT 3313</strain>
    </source>
</reference>
<feature type="compositionally biased region" description="Basic and acidic residues" evidence="3">
    <location>
        <begin position="364"/>
        <end position="375"/>
    </location>
</feature>
<keyword evidence="2" id="KW-1015">Disulfide bond</keyword>
<proteinExistence type="predicted"/>
<evidence type="ECO:0000313" key="7">
    <source>
        <dbReference type="Proteomes" id="UP000585836"/>
    </source>
</evidence>
<dbReference type="Gene3D" id="3.40.50.1110">
    <property type="entry name" value="SGNH hydrolase"/>
    <property type="match status" value="1"/>
</dbReference>
<feature type="active site" evidence="1">
    <location>
        <position position="333"/>
    </location>
</feature>
<dbReference type="SUPFAM" id="SSF52266">
    <property type="entry name" value="SGNH hydrolase"/>
    <property type="match status" value="1"/>
</dbReference>
<evidence type="ECO:0000256" key="2">
    <source>
        <dbReference type="PIRSR" id="PIRSR637460-2"/>
    </source>
</evidence>
<name>A0A7W9PRA1_9ACTN</name>
<evidence type="ECO:0000313" key="6">
    <source>
        <dbReference type="EMBL" id="MBB5926500.1"/>
    </source>
</evidence>
<feature type="region of interest" description="Disordered" evidence="3">
    <location>
        <begin position="356"/>
        <end position="386"/>
    </location>
</feature>
<accession>A0A7W9PRA1</accession>
<dbReference type="AlphaFoldDB" id="A0A7W9PRA1"/>
<gene>
    <name evidence="6" type="ORF">FHS34_001956</name>
</gene>
<dbReference type="GO" id="GO:0006629">
    <property type="term" value="P:lipid metabolic process"/>
    <property type="evidence" value="ECO:0007669"/>
    <property type="project" value="TreeGrafter"/>
</dbReference>
<protein>
    <recommendedName>
        <fullName evidence="5">SGNH hydrolase-type esterase domain-containing protein</fullName>
    </recommendedName>
</protein>
<dbReference type="InterPro" id="IPR013830">
    <property type="entry name" value="SGNH_hydro"/>
</dbReference>
<dbReference type="InterPro" id="IPR036514">
    <property type="entry name" value="SGNH_hydro_sf"/>
</dbReference>